<protein>
    <submittedName>
        <fullName evidence="2">Uncharacterized protein</fullName>
    </submittedName>
</protein>
<name>A0A2P2Q332_RHIMU</name>
<feature type="chain" id="PRO_5015128589" evidence="1">
    <location>
        <begin position="21"/>
        <end position="58"/>
    </location>
</feature>
<reference evidence="2" key="1">
    <citation type="submission" date="2018-02" db="EMBL/GenBank/DDBJ databases">
        <title>Rhizophora mucronata_Transcriptome.</title>
        <authorList>
            <person name="Meera S.P."/>
            <person name="Sreeshan A."/>
            <person name="Augustine A."/>
        </authorList>
    </citation>
    <scope>NUCLEOTIDE SEQUENCE</scope>
    <source>
        <tissue evidence="2">Leaf</tissue>
    </source>
</reference>
<accession>A0A2P2Q332</accession>
<dbReference type="EMBL" id="GGEC01080845">
    <property type="protein sequence ID" value="MBX61329.1"/>
    <property type="molecule type" value="Transcribed_RNA"/>
</dbReference>
<proteinExistence type="predicted"/>
<sequence>MTMDAFASFFSLLFRGHFIGLPMMCYVSRAVKGNVGFYLTLVILEDHMEIFVIRSSLC</sequence>
<feature type="signal peptide" evidence="1">
    <location>
        <begin position="1"/>
        <end position="20"/>
    </location>
</feature>
<organism evidence="2">
    <name type="scientific">Rhizophora mucronata</name>
    <name type="common">Asiatic mangrove</name>
    <dbReference type="NCBI Taxonomy" id="61149"/>
    <lineage>
        <taxon>Eukaryota</taxon>
        <taxon>Viridiplantae</taxon>
        <taxon>Streptophyta</taxon>
        <taxon>Embryophyta</taxon>
        <taxon>Tracheophyta</taxon>
        <taxon>Spermatophyta</taxon>
        <taxon>Magnoliopsida</taxon>
        <taxon>eudicotyledons</taxon>
        <taxon>Gunneridae</taxon>
        <taxon>Pentapetalae</taxon>
        <taxon>rosids</taxon>
        <taxon>fabids</taxon>
        <taxon>Malpighiales</taxon>
        <taxon>Rhizophoraceae</taxon>
        <taxon>Rhizophora</taxon>
    </lineage>
</organism>
<keyword evidence="1" id="KW-0732">Signal</keyword>
<dbReference type="AlphaFoldDB" id="A0A2P2Q332"/>
<evidence type="ECO:0000256" key="1">
    <source>
        <dbReference type="SAM" id="SignalP"/>
    </source>
</evidence>
<evidence type="ECO:0000313" key="2">
    <source>
        <dbReference type="EMBL" id="MBX61329.1"/>
    </source>
</evidence>